<sequence>MSTEYPFSSTQIAMALATLHQEASKKTENGFFMLKANYEADNMEISTTRLGRAAGYTNYNTANEQYGSFAHRVCDKLDYTPDKRADGSPIWTSVLCEESAEKDHQGHFQWKLRHQVAKALESLGLVKPIPRTDLLDDIAIRENELANYSAKDREAIVKARIGQGEFRKRLIRFWGGCAVTSCDCMEILVASHIKPWRDCVGKEAIDQMNGLLLLPNLDRAFDRGLISFTDDGQILMARALTDNLAKTLGINQDMRLRKILHYHHVYLKYHRQHIFMENL</sequence>
<accession>A0A7U3YN96</accession>
<name>A0A7U3YN96_DESPD</name>
<organism evidence="2 3">
    <name type="scientific">Desulfobulbus propionicus (strain ATCC 33891 / DSM 2032 / VKM B-1956 / 1pr3)</name>
    <dbReference type="NCBI Taxonomy" id="577650"/>
    <lineage>
        <taxon>Bacteria</taxon>
        <taxon>Pseudomonadati</taxon>
        <taxon>Thermodesulfobacteriota</taxon>
        <taxon>Desulfobulbia</taxon>
        <taxon>Desulfobulbales</taxon>
        <taxon>Desulfobulbaceae</taxon>
        <taxon>Desulfobulbus</taxon>
    </lineage>
</organism>
<dbReference type="AlphaFoldDB" id="A0A7U3YN96"/>
<dbReference type="KEGG" id="dpr:Despr_2369"/>
<evidence type="ECO:0000313" key="2">
    <source>
        <dbReference type="EMBL" id="ADW18510.1"/>
    </source>
</evidence>
<evidence type="ECO:0000259" key="1">
    <source>
        <dbReference type="Pfam" id="PF13391"/>
    </source>
</evidence>
<keyword evidence="3" id="KW-1185">Reference proteome</keyword>
<dbReference type="Proteomes" id="UP000006365">
    <property type="component" value="Chromosome"/>
</dbReference>
<feature type="domain" description="HNH nuclease" evidence="1">
    <location>
        <begin position="177"/>
        <end position="228"/>
    </location>
</feature>
<dbReference type="InterPro" id="IPR003615">
    <property type="entry name" value="HNH_nuc"/>
</dbReference>
<gene>
    <name evidence="2" type="ordered locus">Despr_2369</name>
</gene>
<dbReference type="Pfam" id="PF13391">
    <property type="entry name" value="HNH_2"/>
    <property type="match status" value="1"/>
</dbReference>
<reference evidence="2 3" key="1">
    <citation type="journal article" date="2011" name="Stand. Genomic Sci.">
        <title>Complete genome sequence of Desulfobulbus propionicus type strain (1pr3).</title>
        <authorList>
            <person name="Pagani I."/>
            <person name="Lapidus A."/>
            <person name="Nolan M."/>
            <person name="Lucas S."/>
            <person name="Hammon N."/>
            <person name="Deshpande S."/>
            <person name="Cheng J.F."/>
            <person name="Chertkov O."/>
            <person name="Davenport K."/>
            <person name="Tapia R."/>
            <person name="Han C."/>
            <person name="Goodwin L."/>
            <person name="Pitluck S."/>
            <person name="Liolios K."/>
            <person name="Mavromatis K."/>
            <person name="Ivanova N."/>
            <person name="Mikhailova N."/>
            <person name="Pati A."/>
            <person name="Chen A."/>
            <person name="Palaniappan K."/>
            <person name="Land M."/>
            <person name="Hauser L."/>
            <person name="Chang Y.J."/>
            <person name="Jeffries C.D."/>
            <person name="Detter J.C."/>
            <person name="Brambilla E."/>
            <person name="Kannan K.P."/>
            <person name="Djao O.D."/>
            <person name="Rohde M."/>
            <person name="Pukall R."/>
            <person name="Spring S."/>
            <person name="Goker M."/>
            <person name="Sikorski J."/>
            <person name="Woyke T."/>
            <person name="Bristow J."/>
            <person name="Eisen J.A."/>
            <person name="Markowitz V."/>
            <person name="Hugenholtz P."/>
            <person name="Kyrpides N.C."/>
            <person name="Klenk H.P."/>
        </authorList>
    </citation>
    <scope>NUCLEOTIDE SEQUENCE [LARGE SCALE GENOMIC DNA]</scope>
    <source>
        <strain evidence="3">ATCC 33891 / DSM 2032 / 1pr3</strain>
    </source>
</reference>
<proteinExistence type="predicted"/>
<protein>
    <recommendedName>
        <fullName evidence="1">HNH nuclease domain-containing protein</fullName>
    </recommendedName>
</protein>
<evidence type="ECO:0000313" key="3">
    <source>
        <dbReference type="Proteomes" id="UP000006365"/>
    </source>
</evidence>
<dbReference type="RefSeq" id="WP_015725047.1">
    <property type="nucleotide sequence ID" value="NC_014972.1"/>
</dbReference>
<dbReference type="EMBL" id="CP002364">
    <property type="protein sequence ID" value="ADW18510.1"/>
    <property type="molecule type" value="Genomic_DNA"/>
</dbReference>